<name>A0A9J6GJJ4_HAELO</name>
<accession>A0A9J6GJJ4</accession>
<dbReference type="Proteomes" id="UP000821853">
    <property type="component" value="Chromosome 5"/>
</dbReference>
<dbReference type="OMA" id="CHITCIG"/>
<organism evidence="1 2">
    <name type="scientific">Haemaphysalis longicornis</name>
    <name type="common">Bush tick</name>
    <dbReference type="NCBI Taxonomy" id="44386"/>
    <lineage>
        <taxon>Eukaryota</taxon>
        <taxon>Metazoa</taxon>
        <taxon>Ecdysozoa</taxon>
        <taxon>Arthropoda</taxon>
        <taxon>Chelicerata</taxon>
        <taxon>Arachnida</taxon>
        <taxon>Acari</taxon>
        <taxon>Parasitiformes</taxon>
        <taxon>Ixodida</taxon>
        <taxon>Ixodoidea</taxon>
        <taxon>Ixodidae</taxon>
        <taxon>Haemaphysalinae</taxon>
        <taxon>Haemaphysalis</taxon>
    </lineage>
</organism>
<reference evidence="1 2" key="1">
    <citation type="journal article" date="2020" name="Cell">
        <title>Large-Scale Comparative Analyses of Tick Genomes Elucidate Their Genetic Diversity and Vector Capacities.</title>
        <authorList>
            <consortium name="Tick Genome and Microbiome Consortium (TIGMIC)"/>
            <person name="Jia N."/>
            <person name="Wang J."/>
            <person name="Shi W."/>
            <person name="Du L."/>
            <person name="Sun Y."/>
            <person name="Zhan W."/>
            <person name="Jiang J.F."/>
            <person name="Wang Q."/>
            <person name="Zhang B."/>
            <person name="Ji P."/>
            <person name="Bell-Sakyi L."/>
            <person name="Cui X.M."/>
            <person name="Yuan T.T."/>
            <person name="Jiang B.G."/>
            <person name="Yang W.F."/>
            <person name="Lam T.T."/>
            <person name="Chang Q.C."/>
            <person name="Ding S.J."/>
            <person name="Wang X.J."/>
            <person name="Zhu J.G."/>
            <person name="Ruan X.D."/>
            <person name="Zhao L."/>
            <person name="Wei J.T."/>
            <person name="Ye R.Z."/>
            <person name="Que T.C."/>
            <person name="Du C.H."/>
            <person name="Zhou Y.H."/>
            <person name="Cheng J.X."/>
            <person name="Dai P.F."/>
            <person name="Guo W.B."/>
            <person name="Han X.H."/>
            <person name="Huang E.J."/>
            <person name="Li L.F."/>
            <person name="Wei W."/>
            <person name="Gao Y.C."/>
            <person name="Liu J.Z."/>
            <person name="Shao H.Z."/>
            <person name="Wang X."/>
            <person name="Wang C.C."/>
            <person name="Yang T.C."/>
            <person name="Huo Q.B."/>
            <person name="Li W."/>
            <person name="Chen H.Y."/>
            <person name="Chen S.E."/>
            <person name="Zhou L.G."/>
            <person name="Ni X.B."/>
            <person name="Tian J.H."/>
            <person name="Sheng Y."/>
            <person name="Liu T."/>
            <person name="Pan Y.S."/>
            <person name="Xia L.Y."/>
            <person name="Li J."/>
            <person name="Zhao F."/>
            <person name="Cao W.C."/>
        </authorList>
    </citation>
    <scope>NUCLEOTIDE SEQUENCE [LARGE SCALE GENOMIC DNA]</scope>
    <source>
        <strain evidence="1">HaeL-2018</strain>
    </source>
</reference>
<dbReference type="VEuPathDB" id="VectorBase:HLOH_043016"/>
<comment type="caution">
    <text evidence="1">The sequence shown here is derived from an EMBL/GenBank/DDBJ whole genome shotgun (WGS) entry which is preliminary data.</text>
</comment>
<protein>
    <submittedName>
        <fullName evidence="1">Uncharacterized protein</fullName>
    </submittedName>
</protein>
<dbReference type="AlphaFoldDB" id="A0A9J6GJJ4"/>
<proteinExistence type="predicted"/>
<keyword evidence="2" id="KW-1185">Reference proteome</keyword>
<dbReference type="EMBL" id="JABSTR010000007">
    <property type="protein sequence ID" value="KAH9375346.1"/>
    <property type="molecule type" value="Genomic_DNA"/>
</dbReference>
<sequence>MGPRGVKGLQHQEGMKFCVAVSSAAAAKALNERSVIVNGTSCHITCIGPQLIYVTVYRFQWYMDDKDLGSALSPYGRVLSVHNPSLNGRPRVENGVRLVRMEMKSPVPHFLSVRGYQVKCEYRGVKRVCSRCEREAHHSDSRTPWCPRCETFGHEFETCSAYVAAAMETKPRWTPCDLVLRRLQQVNSPNSLETPPRFRR</sequence>
<evidence type="ECO:0000313" key="2">
    <source>
        <dbReference type="Proteomes" id="UP000821853"/>
    </source>
</evidence>
<dbReference type="OrthoDB" id="7765028at2759"/>
<gene>
    <name evidence="1" type="ORF">HPB48_019302</name>
</gene>
<evidence type="ECO:0000313" key="1">
    <source>
        <dbReference type="EMBL" id="KAH9375346.1"/>
    </source>
</evidence>